<keyword evidence="5" id="KW-0132">Cell division</keyword>
<feature type="chain" id="PRO_5018343675" description="Tol-Pal system protein TolB" evidence="5">
    <location>
        <begin position="21"/>
        <end position="431"/>
    </location>
</feature>
<evidence type="ECO:0000256" key="5">
    <source>
        <dbReference type="HAMAP-Rule" id="MF_00671"/>
    </source>
</evidence>
<dbReference type="GO" id="GO:0042597">
    <property type="term" value="C:periplasmic space"/>
    <property type="evidence" value="ECO:0007669"/>
    <property type="project" value="UniProtKB-SubCell"/>
</dbReference>
<reference evidence="7 8" key="1">
    <citation type="submission" date="2018-10" db="EMBL/GenBank/DDBJ databases">
        <title>Genomic Encyclopedia of Type Strains, Phase IV (KMG-IV): sequencing the most valuable type-strain genomes for metagenomic binning, comparative biology and taxonomic classification.</title>
        <authorList>
            <person name="Goeker M."/>
        </authorList>
    </citation>
    <scope>NUCLEOTIDE SEQUENCE [LARGE SCALE GENOMIC DNA]</scope>
    <source>
        <strain evidence="7 8">DSM 25080</strain>
    </source>
</reference>
<dbReference type="GO" id="GO:0051301">
    <property type="term" value="P:cell division"/>
    <property type="evidence" value="ECO:0007669"/>
    <property type="project" value="UniProtKB-UniRule"/>
</dbReference>
<dbReference type="Pfam" id="PF07676">
    <property type="entry name" value="PD40"/>
    <property type="match status" value="5"/>
</dbReference>
<evidence type="ECO:0000256" key="1">
    <source>
        <dbReference type="ARBA" id="ARBA00004418"/>
    </source>
</evidence>
<protein>
    <recommendedName>
        <fullName evidence="5">Tol-Pal system protein TolB</fullName>
    </recommendedName>
</protein>
<keyword evidence="8" id="KW-1185">Reference proteome</keyword>
<comment type="subcellular location">
    <subcellularLocation>
        <location evidence="1 5">Periplasm</location>
    </subcellularLocation>
</comment>
<comment type="caution">
    <text evidence="7">The sequence shown here is derived from an EMBL/GenBank/DDBJ whole genome shotgun (WGS) entry which is preliminary data.</text>
</comment>
<dbReference type="Pfam" id="PF04052">
    <property type="entry name" value="TolB_N"/>
    <property type="match status" value="1"/>
</dbReference>
<keyword evidence="5" id="KW-0131">Cell cycle</keyword>
<keyword evidence="4 5" id="KW-0574">Periplasm</keyword>
<feature type="domain" description="TolB N-terminal" evidence="6">
    <location>
        <begin position="26"/>
        <end position="125"/>
    </location>
</feature>
<dbReference type="NCBIfam" id="TIGR02800">
    <property type="entry name" value="propeller_TolB"/>
    <property type="match status" value="1"/>
</dbReference>
<dbReference type="OrthoDB" id="9802240at2"/>
<evidence type="ECO:0000313" key="7">
    <source>
        <dbReference type="EMBL" id="RMA79251.1"/>
    </source>
</evidence>
<dbReference type="PANTHER" id="PTHR36842">
    <property type="entry name" value="PROTEIN TOLB HOMOLOG"/>
    <property type="match status" value="1"/>
</dbReference>
<dbReference type="InterPro" id="IPR011659">
    <property type="entry name" value="WD40"/>
</dbReference>
<evidence type="ECO:0000256" key="4">
    <source>
        <dbReference type="ARBA" id="ARBA00022764"/>
    </source>
</evidence>
<proteinExistence type="inferred from homology"/>
<dbReference type="EMBL" id="REFJ01000004">
    <property type="protein sequence ID" value="RMA79251.1"/>
    <property type="molecule type" value="Genomic_DNA"/>
</dbReference>
<feature type="signal peptide" evidence="5">
    <location>
        <begin position="1"/>
        <end position="20"/>
    </location>
</feature>
<sequence length="431" mass="47535" precursor="true">MKLSRVLAFIVVLVSSQAAANSDLIVEITRGLDDPTRVAVAPFGWSGSYALSEDVAQVVSDDLVRTGEFSPVSRADMLAYPALPQEVNIPDWRKLRAQYLVIGNMSPRGDRVALEFALYDVTAGRLVLTGEIDRLRSDLRDMGHELANRVYEQLTGFPGIFRTKLAYIRAERDSLGDHIYRLVVADQDGHRERTVMRSRDPIMSPAWSPDGSELAFVSFDGGRPGVYRQNLLTGALTQLTNYVGLNSAPAWSPDGTKLAMVLSKDGDPEIYLLDVATKRLDRVTHHYAIDTEPAWIDSNSLIFTSNRGGRPQIYKILLDSGRLERLTFTGDYNARGRISPDGKYLVMVHRENGVFKIAAQDLATRRVHVLTETSLDESPTIAPNGRVVMYATRDGDKGILSAVAIDGGVRVKLPAAVGDIREPAWSPVLQN</sequence>
<comment type="function">
    <text evidence="5">Part of the Tol-Pal system, which plays a role in outer membrane invagination during cell division and is important for maintaining outer membrane integrity.</text>
</comment>
<gene>
    <name evidence="5" type="primary">tolB</name>
    <name evidence="7" type="ORF">DFR27_1690</name>
</gene>
<dbReference type="GO" id="GO:0017038">
    <property type="term" value="P:protein import"/>
    <property type="evidence" value="ECO:0007669"/>
    <property type="project" value="InterPro"/>
</dbReference>
<dbReference type="InterPro" id="IPR007195">
    <property type="entry name" value="TolB_N"/>
</dbReference>
<evidence type="ECO:0000256" key="3">
    <source>
        <dbReference type="ARBA" id="ARBA00022729"/>
    </source>
</evidence>
<dbReference type="RefSeq" id="WP_121877014.1">
    <property type="nucleotide sequence ID" value="NZ_REFJ01000004.1"/>
</dbReference>
<dbReference type="Gene3D" id="2.120.10.30">
    <property type="entry name" value="TolB, C-terminal domain"/>
    <property type="match status" value="1"/>
</dbReference>
<organism evidence="7 8">
    <name type="scientific">Umboniibacter marinipuniceus</name>
    <dbReference type="NCBI Taxonomy" id="569599"/>
    <lineage>
        <taxon>Bacteria</taxon>
        <taxon>Pseudomonadati</taxon>
        <taxon>Pseudomonadota</taxon>
        <taxon>Gammaproteobacteria</taxon>
        <taxon>Cellvibrionales</taxon>
        <taxon>Cellvibrionaceae</taxon>
        <taxon>Umboniibacter</taxon>
    </lineage>
</organism>
<accession>A0A3M0A239</accession>
<evidence type="ECO:0000259" key="6">
    <source>
        <dbReference type="Pfam" id="PF04052"/>
    </source>
</evidence>
<dbReference type="InterPro" id="IPR011042">
    <property type="entry name" value="6-blade_b-propeller_TolB-like"/>
</dbReference>
<dbReference type="Proteomes" id="UP000267187">
    <property type="component" value="Unassembled WGS sequence"/>
</dbReference>
<keyword evidence="3 5" id="KW-0732">Signal</keyword>
<dbReference type="HAMAP" id="MF_00671">
    <property type="entry name" value="TolB"/>
    <property type="match status" value="1"/>
</dbReference>
<comment type="subunit">
    <text evidence="5">The Tol-Pal system is composed of five core proteins: the inner membrane proteins TolA, TolQ and TolR, the periplasmic protein TolB and the outer membrane protein Pal. They form a network linking the inner and outer membranes and the peptidoglycan layer.</text>
</comment>
<dbReference type="SUPFAM" id="SSF52964">
    <property type="entry name" value="TolB, N-terminal domain"/>
    <property type="match status" value="1"/>
</dbReference>
<name>A0A3M0A239_9GAMM</name>
<dbReference type="InterPro" id="IPR014167">
    <property type="entry name" value="Tol-Pal_TolB"/>
</dbReference>
<dbReference type="AlphaFoldDB" id="A0A3M0A239"/>
<comment type="similarity">
    <text evidence="2 5">Belongs to the TolB family.</text>
</comment>
<evidence type="ECO:0000313" key="8">
    <source>
        <dbReference type="Proteomes" id="UP000267187"/>
    </source>
</evidence>
<dbReference type="SUPFAM" id="SSF69304">
    <property type="entry name" value="Tricorn protease N-terminal domain"/>
    <property type="match status" value="1"/>
</dbReference>
<dbReference type="PANTHER" id="PTHR36842:SF1">
    <property type="entry name" value="PROTEIN TOLB"/>
    <property type="match status" value="1"/>
</dbReference>
<evidence type="ECO:0000256" key="2">
    <source>
        <dbReference type="ARBA" id="ARBA00009820"/>
    </source>
</evidence>
<dbReference type="Gene3D" id="3.40.50.10070">
    <property type="entry name" value="TolB, N-terminal domain"/>
    <property type="match status" value="1"/>
</dbReference>